<sequence length="94" mass="9510">MTIEVPPEQLYALADALRAQGDEADDVAARLAGVRDAEGPLAAAAGAFLEAHRVAGCAVAGELRWLGGTIAATADSWSGLDGSLLAPRGEAVPR</sequence>
<comment type="caution">
    <text evidence="1">The sequence shown here is derived from an EMBL/GenBank/DDBJ whole genome shotgun (WGS) entry which is preliminary data.</text>
</comment>
<accession>A0A853CFH6</accession>
<organism evidence="1 2">
    <name type="scientific">Petropleomorpha daqingensis</name>
    <dbReference type="NCBI Taxonomy" id="2026353"/>
    <lineage>
        <taxon>Bacteria</taxon>
        <taxon>Bacillati</taxon>
        <taxon>Actinomycetota</taxon>
        <taxon>Actinomycetes</taxon>
        <taxon>Geodermatophilales</taxon>
        <taxon>Geodermatophilaceae</taxon>
        <taxon>Petropleomorpha</taxon>
    </lineage>
</organism>
<dbReference type="Proteomes" id="UP000541969">
    <property type="component" value="Unassembled WGS sequence"/>
</dbReference>
<keyword evidence="2" id="KW-1185">Reference proteome</keyword>
<evidence type="ECO:0000313" key="2">
    <source>
        <dbReference type="Proteomes" id="UP000541969"/>
    </source>
</evidence>
<name>A0A853CFH6_9ACTN</name>
<protein>
    <recommendedName>
        <fullName evidence="3">Excreted virulence factor EspC, type VII ESX diderm</fullName>
    </recommendedName>
</protein>
<evidence type="ECO:0008006" key="3">
    <source>
        <dbReference type="Google" id="ProtNLM"/>
    </source>
</evidence>
<evidence type="ECO:0000313" key="1">
    <source>
        <dbReference type="EMBL" id="NYJ04843.1"/>
    </source>
</evidence>
<gene>
    <name evidence="1" type="ORF">GGQ55_001121</name>
</gene>
<reference evidence="1 2" key="1">
    <citation type="submission" date="2020-07" db="EMBL/GenBank/DDBJ databases">
        <title>Sequencing the genomes of 1000 actinobacteria strains.</title>
        <authorList>
            <person name="Klenk H.-P."/>
        </authorList>
    </citation>
    <scope>NUCLEOTIDE SEQUENCE [LARGE SCALE GENOMIC DNA]</scope>
    <source>
        <strain evidence="1 2">DSM 104001</strain>
    </source>
</reference>
<dbReference type="EMBL" id="JACBZT010000001">
    <property type="protein sequence ID" value="NYJ04843.1"/>
    <property type="molecule type" value="Genomic_DNA"/>
</dbReference>
<dbReference type="RefSeq" id="WP_179715507.1">
    <property type="nucleotide sequence ID" value="NZ_JACBZT010000001.1"/>
</dbReference>
<proteinExistence type="predicted"/>
<dbReference type="AlphaFoldDB" id="A0A853CFH6"/>